<dbReference type="InterPro" id="IPR050173">
    <property type="entry name" value="ABC_transporter_C-like"/>
</dbReference>
<keyword evidence="8 10" id="KW-0472">Membrane</keyword>
<dbReference type="InterPro" id="IPR017871">
    <property type="entry name" value="ABC_transporter-like_CS"/>
</dbReference>
<reference evidence="13 14" key="1">
    <citation type="journal article" date="2014" name="Nat. Commun.">
        <title>Molecular traces of alternative social organization in a termite genome.</title>
        <authorList>
            <person name="Terrapon N."/>
            <person name="Li C."/>
            <person name="Robertson H.M."/>
            <person name="Ji L."/>
            <person name="Meng X."/>
            <person name="Booth W."/>
            <person name="Chen Z."/>
            <person name="Childers C.P."/>
            <person name="Glastad K.M."/>
            <person name="Gokhale K."/>
            <person name="Gowin J."/>
            <person name="Gronenberg W."/>
            <person name="Hermansen R.A."/>
            <person name="Hu H."/>
            <person name="Hunt B.G."/>
            <person name="Huylmans A.K."/>
            <person name="Khalil S.M."/>
            <person name="Mitchell R.D."/>
            <person name="Munoz-Torres M.C."/>
            <person name="Mustard J.A."/>
            <person name="Pan H."/>
            <person name="Reese J.T."/>
            <person name="Scharf M.E."/>
            <person name="Sun F."/>
            <person name="Vogel H."/>
            <person name="Xiao J."/>
            <person name="Yang W."/>
            <person name="Yang Z."/>
            <person name="Yang Z."/>
            <person name="Zhou J."/>
            <person name="Zhu J."/>
            <person name="Brent C.S."/>
            <person name="Elsik C.G."/>
            <person name="Goodisman M.A."/>
            <person name="Liberles D.A."/>
            <person name="Roe R.M."/>
            <person name="Vargo E.L."/>
            <person name="Vilcinskas A."/>
            <person name="Wang J."/>
            <person name="Bornberg-Bauer E."/>
            <person name="Korb J."/>
            <person name="Zhang G."/>
            <person name="Liebig J."/>
        </authorList>
    </citation>
    <scope>NUCLEOTIDE SEQUENCE [LARGE SCALE GENOMIC DNA]</scope>
    <source>
        <tissue evidence="13">Whole organism</tissue>
    </source>
</reference>
<protein>
    <submittedName>
        <fullName evidence="13">Cystic fibrosis transmembrane conductance regulator</fullName>
    </submittedName>
</protein>
<feature type="region of interest" description="Disordered" evidence="9">
    <location>
        <begin position="664"/>
        <end position="763"/>
    </location>
</feature>
<feature type="transmembrane region" description="Helical" evidence="10">
    <location>
        <begin position="92"/>
        <end position="112"/>
    </location>
</feature>
<dbReference type="FunFam" id="1.20.1560.10:FF:000014">
    <property type="entry name" value="Multidrug resistance-associated protein member 4"/>
    <property type="match status" value="1"/>
</dbReference>
<feature type="transmembrane region" description="Helical" evidence="10">
    <location>
        <begin position="1108"/>
        <end position="1130"/>
    </location>
</feature>
<proteinExistence type="inferred from homology"/>
<evidence type="ECO:0000256" key="8">
    <source>
        <dbReference type="ARBA" id="ARBA00023136"/>
    </source>
</evidence>
<comment type="subcellular location">
    <subcellularLocation>
        <location evidence="1">Membrane</location>
        <topology evidence="1">Multi-pass membrane protein</topology>
    </subcellularLocation>
</comment>
<evidence type="ECO:0000256" key="1">
    <source>
        <dbReference type="ARBA" id="ARBA00004141"/>
    </source>
</evidence>
<feature type="transmembrane region" description="Helical" evidence="10">
    <location>
        <begin position="234"/>
        <end position="253"/>
    </location>
</feature>
<accession>A0A067RCP3</accession>
<dbReference type="GO" id="GO:0016887">
    <property type="term" value="F:ATP hydrolysis activity"/>
    <property type="evidence" value="ECO:0007669"/>
    <property type="project" value="InterPro"/>
</dbReference>
<dbReference type="PANTHER" id="PTHR24223:SF456">
    <property type="entry name" value="MULTIDRUG RESISTANCE-ASSOCIATED PROTEIN LETHAL(2)03659"/>
    <property type="match status" value="1"/>
</dbReference>
<dbReference type="CDD" id="cd03244">
    <property type="entry name" value="ABCC_MRP_domain2"/>
    <property type="match status" value="1"/>
</dbReference>
<feature type="transmembrane region" description="Helical" evidence="10">
    <location>
        <begin position="132"/>
        <end position="149"/>
    </location>
</feature>
<dbReference type="OMA" id="HRWISIR"/>
<name>A0A067RCP3_ZOONE</name>
<evidence type="ECO:0000256" key="5">
    <source>
        <dbReference type="ARBA" id="ARBA00022741"/>
    </source>
</evidence>
<evidence type="ECO:0000256" key="4">
    <source>
        <dbReference type="ARBA" id="ARBA00022692"/>
    </source>
</evidence>
<feature type="compositionally biased region" description="Low complexity" evidence="9">
    <location>
        <begin position="396"/>
        <end position="413"/>
    </location>
</feature>
<dbReference type="PANTHER" id="PTHR24223">
    <property type="entry name" value="ATP-BINDING CASSETTE SUB-FAMILY C"/>
    <property type="match status" value="1"/>
</dbReference>
<keyword evidence="4 10" id="KW-0812">Transmembrane</keyword>
<comment type="similarity">
    <text evidence="2">Belongs to the ABC transporter superfamily. ABCC family. Conjugate transporter (TC 3.A.1.208) subfamily.</text>
</comment>
<evidence type="ECO:0000313" key="14">
    <source>
        <dbReference type="Proteomes" id="UP000027135"/>
    </source>
</evidence>
<dbReference type="STRING" id="136037.A0A067RCP3"/>
<gene>
    <name evidence="13" type="ORF">L798_01674</name>
</gene>
<dbReference type="GO" id="GO:0005524">
    <property type="term" value="F:ATP binding"/>
    <property type="evidence" value="ECO:0007669"/>
    <property type="project" value="UniProtKB-KW"/>
</dbReference>
<feature type="domain" description="ABC transporter" evidence="11">
    <location>
        <begin position="424"/>
        <end position="647"/>
    </location>
</feature>
<dbReference type="GO" id="GO:0140359">
    <property type="term" value="F:ABC-type transporter activity"/>
    <property type="evidence" value="ECO:0007669"/>
    <property type="project" value="InterPro"/>
</dbReference>
<evidence type="ECO:0000256" key="6">
    <source>
        <dbReference type="ARBA" id="ARBA00022840"/>
    </source>
</evidence>
<evidence type="ECO:0000259" key="12">
    <source>
        <dbReference type="PROSITE" id="PS50929"/>
    </source>
</evidence>
<feature type="transmembrane region" description="Helical" evidence="10">
    <location>
        <begin position="209"/>
        <end position="228"/>
    </location>
</feature>
<keyword evidence="7 10" id="KW-1133">Transmembrane helix</keyword>
<dbReference type="Gene3D" id="3.40.50.300">
    <property type="entry name" value="P-loop containing nucleotide triphosphate hydrolases"/>
    <property type="match status" value="2"/>
</dbReference>
<dbReference type="FunFam" id="1.20.1560.10:FF:000026">
    <property type="entry name" value="Multidrug resistance-associated protein lethal(2)03659"/>
    <property type="match status" value="1"/>
</dbReference>
<dbReference type="InterPro" id="IPR036640">
    <property type="entry name" value="ABC1_TM_sf"/>
</dbReference>
<feature type="transmembrane region" description="Helical" evidence="10">
    <location>
        <begin position="1025"/>
        <end position="1043"/>
    </location>
</feature>
<dbReference type="Gene3D" id="1.20.1560.10">
    <property type="entry name" value="ABC transporter type 1, transmembrane domain"/>
    <property type="match status" value="2"/>
</dbReference>
<feature type="compositionally biased region" description="Polar residues" evidence="9">
    <location>
        <begin position="709"/>
        <end position="718"/>
    </location>
</feature>
<organism evidence="13 14">
    <name type="scientific">Zootermopsis nevadensis</name>
    <name type="common">Dampwood termite</name>
    <dbReference type="NCBI Taxonomy" id="136037"/>
    <lineage>
        <taxon>Eukaryota</taxon>
        <taxon>Metazoa</taxon>
        <taxon>Ecdysozoa</taxon>
        <taxon>Arthropoda</taxon>
        <taxon>Hexapoda</taxon>
        <taxon>Insecta</taxon>
        <taxon>Pterygota</taxon>
        <taxon>Neoptera</taxon>
        <taxon>Polyneoptera</taxon>
        <taxon>Dictyoptera</taxon>
        <taxon>Blattodea</taxon>
        <taxon>Blattoidea</taxon>
        <taxon>Termitoidae</taxon>
        <taxon>Termopsidae</taxon>
        <taxon>Zootermopsis</taxon>
    </lineage>
</organism>
<evidence type="ECO:0000256" key="7">
    <source>
        <dbReference type="ARBA" id="ARBA00022989"/>
    </source>
</evidence>
<evidence type="ECO:0000256" key="9">
    <source>
        <dbReference type="SAM" id="MobiDB-lite"/>
    </source>
</evidence>
<keyword evidence="14" id="KW-1185">Reference proteome</keyword>
<feature type="transmembrane region" description="Helical" evidence="10">
    <location>
        <begin position="845"/>
        <end position="871"/>
    </location>
</feature>
<dbReference type="InterPro" id="IPR011527">
    <property type="entry name" value="ABC1_TM_dom"/>
</dbReference>
<keyword evidence="3" id="KW-0813">Transport</keyword>
<dbReference type="FunFam" id="3.40.50.300:FF:000482">
    <property type="entry name" value="Multidrug resistance-associated protein member 4"/>
    <property type="match status" value="1"/>
</dbReference>
<evidence type="ECO:0000256" key="2">
    <source>
        <dbReference type="ARBA" id="ARBA00009726"/>
    </source>
</evidence>
<dbReference type="FunCoup" id="A0A067RCP3">
    <property type="interactions" value="56"/>
</dbReference>
<dbReference type="EMBL" id="KK852549">
    <property type="protein sequence ID" value="KDR21522.1"/>
    <property type="molecule type" value="Genomic_DNA"/>
</dbReference>
<dbReference type="InterPro" id="IPR044746">
    <property type="entry name" value="ABCC_6TM_D1"/>
</dbReference>
<dbReference type="SUPFAM" id="SSF52540">
    <property type="entry name" value="P-loop containing nucleoside triphosphate hydrolases"/>
    <property type="match status" value="2"/>
</dbReference>
<dbReference type="InterPro" id="IPR027417">
    <property type="entry name" value="P-loop_NTPase"/>
</dbReference>
<dbReference type="Pfam" id="PF00005">
    <property type="entry name" value="ABC_tran"/>
    <property type="match status" value="2"/>
</dbReference>
<dbReference type="GO" id="GO:0016020">
    <property type="term" value="C:membrane"/>
    <property type="evidence" value="ECO:0007669"/>
    <property type="project" value="UniProtKB-SubCell"/>
</dbReference>
<feature type="compositionally biased region" description="Basic residues" evidence="9">
    <location>
        <begin position="681"/>
        <end position="693"/>
    </location>
</feature>
<dbReference type="InterPro" id="IPR003439">
    <property type="entry name" value="ABC_transporter-like_ATP-bd"/>
</dbReference>
<dbReference type="FunFam" id="3.40.50.300:FF:000163">
    <property type="entry name" value="Multidrug resistance-associated protein member 4"/>
    <property type="match status" value="1"/>
</dbReference>
<feature type="region of interest" description="Disordered" evidence="9">
    <location>
        <begin position="396"/>
        <end position="416"/>
    </location>
</feature>
<dbReference type="InParanoid" id="A0A067RCP3"/>
<dbReference type="SUPFAM" id="SSF90123">
    <property type="entry name" value="ABC transporter transmembrane region"/>
    <property type="match status" value="2"/>
</dbReference>
<dbReference type="Proteomes" id="UP000027135">
    <property type="component" value="Unassembled WGS sequence"/>
</dbReference>
<evidence type="ECO:0000313" key="13">
    <source>
        <dbReference type="EMBL" id="KDR21522.1"/>
    </source>
</evidence>
<keyword evidence="6" id="KW-0067">ATP-binding</keyword>
<feature type="transmembrane region" description="Helical" evidence="10">
    <location>
        <begin position="925"/>
        <end position="947"/>
    </location>
</feature>
<evidence type="ECO:0000256" key="10">
    <source>
        <dbReference type="SAM" id="Phobius"/>
    </source>
</evidence>
<evidence type="ECO:0000259" key="11">
    <source>
        <dbReference type="PROSITE" id="PS50893"/>
    </source>
</evidence>
<feature type="domain" description="ABC transmembrane type-1" evidence="12">
    <location>
        <begin position="859"/>
        <end position="1171"/>
    </location>
</feature>
<dbReference type="PROSITE" id="PS50893">
    <property type="entry name" value="ABC_TRANSPORTER_2"/>
    <property type="match status" value="2"/>
</dbReference>
<dbReference type="PROSITE" id="PS00211">
    <property type="entry name" value="ABC_TRANSPORTER_1"/>
    <property type="match status" value="2"/>
</dbReference>
<sequence length="1468" mass="165753">MEPLKKCEKPNPAGSANPLSKLFFLWTRSIFSKGYKKDLEESDLYTILEEDRTDFLGGKLEATWNNELKISEKKKRRPSLQWAVFKTFWKQYVVCFLMSVISFLGIRIIQTILMGKVISYFTPGSDITKHDARIYGGVMIATIFIRLAFDHHYNHLSFKVGMRARVACCSLVYRKLLRFSKASTDNTATGRIVNLMSNDVCRFDYAPQAIGFLIVTPLQTIIITFYLWTMVGPAALVGVAFIFVQTMPVQTYLGKLIAKLRKKIAVRTDERMRLMTEIVSGIQVIKMYAWEKPFAKLVEIARLNEISKVTYSSYLRGFYLASIVYLERSTLFATLLTYVLLGYDITPEKVFTLAQFYNNLNQTMAIYFPAAVEYKAESSVSIRRLEDLLLEEEAECTTTNNNNKSETSNEINNAKPNGISDSGVAVVNASAKWRADLVRDSLSNITFRVPEGKLCAVIGPVGSGKSSLLQALVRELPVYSGSVSISGTISYASQEPWLFVGTVRQNILFGQPFIAEKYKEVIRVCALQKDFEMFRHGDRTLVGEKGISLSGGQRARINLARAVYRNTDVYLFDDPLSAVDTHVGKHLFQECIQTYLRNKTRILVTHQLQYIKDADLVIILNNGEIENQGTFAQMQSSGLNFAKLLAKEENDNDKEEPAQVLITKRLISDMSSTDENESHRRSVRRRSTRRRPSTRGDSVSGSFRKDGSLRNSFTSDDYQATLKRTMIKRHMRQPSLMSTASNKKKRGPNNKSEGASKPPTGANILWRGTRRMRGALKNILRNRSFLQCCPIAIYRDRPRTNSQETVSNISERQSSDDSWFGDDMDECDEENQESRNIGTISYRTYWQYFSAGGSVCFFLATAFMLILAQVITSGADYWVTFWTNEEVVRQAHLDSLKERLAANESHRPLPPLVEDYTKVNKRDSLIIYGCLIIAAMFITLIRSIMFIKTCMKASTRLHNAMFSSILRGAMRFFDTNPSGRILNRFSKDIGAIDELLPRFMLESIQVFLVLIGILTNIAIVNTYFILPMVVLGFCYYGVTIVYLRTSRNVKRLEGTTRSPVYSHLSDTLTGLTTIRVSGAQEMVRCGFDSRQDDHTGAWSLFLATSNAFGFWMDILSSLFVASITLTFFILEENIGAKVGLALSQALIVTGMLQYGLLRATEVVSQMTSVERVLDYTNIEKEADLESAPDKKPAPTWPSQGGVEFDHLYLKYGEDQPCVLKDLHFKIAPSHKVGIVGRTGAGKSSLISALFRLAKLDGSIKIDGINTNDIGLHDLRARISIIPQEPVLFSESLRHNLDPFDQFSDEALWNSLEEVDLKAAVTSLDMQVQEGGSNFSVGQRQLICLARAILRNNKILVLDEATANVDPETDTFVQETIRRKFKNCTVLTIAHRLNTIMDSDRVLVMDSGTMVEYDHPYALLQRNNGYFFKLVEETGPTMADQLLRVAEEAYKKTYQIDGIPEHEDMNTAL</sequence>
<dbReference type="InterPro" id="IPR003593">
    <property type="entry name" value="AAA+_ATPase"/>
</dbReference>
<dbReference type="CDD" id="cd03250">
    <property type="entry name" value="ABCC_MRP_domain1"/>
    <property type="match status" value="1"/>
</dbReference>
<feature type="domain" description="ABC transmembrane type-1" evidence="12">
    <location>
        <begin position="105"/>
        <end position="376"/>
    </location>
</feature>
<feature type="domain" description="ABC transporter" evidence="11">
    <location>
        <begin position="1202"/>
        <end position="1431"/>
    </location>
</feature>
<dbReference type="SMART" id="SM00382">
    <property type="entry name" value="AAA"/>
    <property type="match status" value="2"/>
</dbReference>
<feature type="transmembrane region" description="Helical" evidence="10">
    <location>
        <begin position="999"/>
        <end position="1019"/>
    </location>
</feature>
<dbReference type="eggNOG" id="KOG0054">
    <property type="taxonomic scope" value="Eukaryota"/>
</dbReference>
<dbReference type="PROSITE" id="PS50929">
    <property type="entry name" value="ABC_TM1F"/>
    <property type="match status" value="2"/>
</dbReference>
<dbReference type="CDD" id="cd18579">
    <property type="entry name" value="ABC_6TM_ABCC_D1"/>
    <property type="match status" value="1"/>
</dbReference>
<evidence type="ECO:0000256" key="3">
    <source>
        <dbReference type="ARBA" id="ARBA00022448"/>
    </source>
</evidence>
<keyword evidence="5" id="KW-0547">Nucleotide-binding</keyword>
<dbReference type="Pfam" id="PF00664">
    <property type="entry name" value="ABC_membrane"/>
    <property type="match status" value="2"/>
</dbReference>